<dbReference type="Proteomes" id="UP001500967">
    <property type="component" value="Unassembled WGS sequence"/>
</dbReference>
<comment type="caution">
    <text evidence="1">The sequence shown here is derived from an EMBL/GenBank/DDBJ whole genome shotgun (WGS) entry which is preliminary data.</text>
</comment>
<dbReference type="RefSeq" id="WP_344651512.1">
    <property type="nucleotide sequence ID" value="NZ_BAAAGX010000020.1"/>
</dbReference>
<protein>
    <submittedName>
        <fullName evidence="1">Uncharacterized protein</fullName>
    </submittedName>
</protein>
<evidence type="ECO:0000313" key="2">
    <source>
        <dbReference type="Proteomes" id="UP001500967"/>
    </source>
</evidence>
<gene>
    <name evidence="1" type="ORF">GCM10009539_51800</name>
</gene>
<name>A0ABP3ED86_9ACTN</name>
<sequence length="54" mass="5840">MRLIIELSQTPQGRLEGSVARPDSVDELQFEGIVELVGVLEQHLRAPGNGTEPG</sequence>
<accession>A0ABP3ED86</accession>
<keyword evidence="2" id="KW-1185">Reference proteome</keyword>
<organism evidence="1 2">
    <name type="scientific">Cryptosporangium japonicum</name>
    <dbReference type="NCBI Taxonomy" id="80872"/>
    <lineage>
        <taxon>Bacteria</taxon>
        <taxon>Bacillati</taxon>
        <taxon>Actinomycetota</taxon>
        <taxon>Actinomycetes</taxon>
        <taxon>Cryptosporangiales</taxon>
        <taxon>Cryptosporangiaceae</taxon>
        <taxon>Cryptosporangium</taxon>
    </lineage>
</organism>
<proteinExistence type="predicted"/>
<evidence type="ECO:0000313" key="1">
    <source>
        <dbReference type="EMBL" id="GAA0260039.1"/>
    </source>
</evidence>
<dbReference type="EMBL" id="BAAAGX010000020">
    <property type="protein sequence ID" value="GAA0260039.1"/>
    <property type="molecule type" value="Genomic_DNA"/>
</dbReference>
<reference evidence="2" key="1">
    <citation type="journal article" date="2019" name="Int. J. Syst. Evol. Microbiol.">
        <title>The Global Catalogue of Microorganisms (GCM) 10K type strain sequencing project: providing services to taxonomists for standard genome sequencing and annotation.</title>
        <authorList>
            <consortium name="The Broad Institute Genomics Platform"/>
            <consortium name="The Broad Institute Genome Sequencing Center for Infectious Disease"/>
            <person name="Wu L."/>
            <person name="Ma J."/>
        </authorList>
    </citation>
    <scope>NUCLEOTIDE SEQUENCE [LARGE SCALE GENOMIC DNA]</scope>
    <source>
        <strain evidence="2">JCM 10425</strain>
    </source>
</reference>